<sequence length="444" mass="43822">MLSINGKLARMLAAFGLAAVVALVAGCGGGGGGSGNSSAGTSTGSGGTGGTSNSTVLAAGAPVSSLPATLASNQVAVTVASGVKNAPNIPTVSVTICAHGTSTCQTINDIQVDTGSWGLRLTLDALNSTMQAALPVETVSGKSVAECFGFADGNTWGSVRTADVTIGGETASSVPIHVMGDLPQTAAGGTNDGCAVGTLNDTSSSIAAHGILGIGPAEYDCGSGCATTPNGVYFGCTGSGSSTSCTDLAVVEASQVTNPVRLFPTDNTGVILNMPAVTSSGSTSATGFLTFGIGTQSNNVVPTSGIQKLTTDHYGNVQSASLSGTSVSAAFFDTGSNGLFFPDSTLSSTMCTRAIGFYCPASTVSRTPSVTGFNGTNVSAGLSIANALNLFEDGGFAYGNVGGIMTGVAFDFGMPFFYGRTVYVNYDPSTDGNQGVATSAYVAF</sequence>
<protein>
    <submittedName>
        <fullName evidence="1">DUF3443 family protein</fullName>
    </submittedName>
</protein>
<gene>
    <name evidence="1" type="ORF">VSR73_16590</name>
</gene>
<dbReference type="EMBL" id="JAYMRV010000004">
    <property type="protein sequence ID" value="MEM5422677.1"/>
    <property type="molecule type" value="Genomic_DNA"/>
</dbReference>
<accession>A0ABU9RS20</accession>
<dbReference type="PROSITE" id="PS51257">
    <property type="entry name" value="PROKAR_LIPOPROTEIN"/>
    <property type="match status" value="1"/>
</dbReference>
<organism evidence="1 2">
    <name type="scientific">Paraburkholderia ferrariae</name>
    <dbReference type="NCBI Taxonomy" id="386056"/>
    <lineage>
        <taxon>Bacteria</taxon>
        <taxon>Pseudomonadati</taxon>
        <taxon>Pseudomonadota</taxon>
        <taxon>Betaproteobacteria</taxon>
        <taxon>Burkholderiales</taxon>
        <taxon>Burkholderiaceae</taxon>
        <taxon>Paraburkholderia</taxon>
    </lineage>
</organism>
<dbReference type="InterPro" id="IPR021847">
    <property type="entry name" value="DUF3443"/>
</dbReference>
<dbReference type="Pfam" id="PF11925">
    <property type="entry name" value="DUF3443"/>
    <property type="match status" value="1"/>
</dbReference>
<proteinExistence type="predicted"/>
<evidence type="ECO:0000313" key="1">
    <source>
        <dbReference type="EMBL" id="MEM5422677.1"/>
    </source>
</evidence>
<name>A0ABU9RS20_9BURK</name>
<dbReference type="Proteomes" id="UP001489897">
    <property type="component" value="Unassembled WGS sequence"/>
</dbReference>
<evidence type="ECO:0000313" key="2">
    <source>
        <dbReference type="Proteomes" id="UP001489897"/>
    </source>
</evidence>
<comment type="caution">
    <text evidence="1">The sequence shown here is derived from an EMBL/GenBank/DDBJ whole genome shotgun (WGS) entry which is preliminary data.</text>
</comment>
<keyword evidence="2" id="KW-1185">Reference proteome</keyword>
<reference evidence="1 2" key="1">
    <citation type="submission" date="2024-01" db="EMBL/GenBank/DDBJ databases">
        <title>The diversity of rhizobia nodulating Mimosa spp. in eleven states of Brazil covering several biomes is determined by host plant, location, and edaphic factors.</title>
        <authorList>
            <person name="Rouws L."/>
            <person name="Barauna A."/>
            <person name="Beukes C."/>
            <person name="De Faria S.M."/>
            <person name="Gross E."/>
            <person name="Dos Reis Junior F.B."/>
            <person name="Simon M."/>
            <person name="Maluk M."/>
            <person name="Odee D.W."/>
            <person name="Kenicer G."/>
            <person name="Young J.P.W."/>
            <person name="Reis V.M."/>
            <person name="Zilli J."/>
            <person name="James E.K."/>
        </authorList>
    </citation>
    <scope>NUCLEOTIDE SEQUENCE [LARGE SCALE GENOMIC DNA]</scope>
    <source>
        <strain evidence="1 2">JPY167</strain>
    </source>
</reference>